<keyword evidence="3" id="KW-0333">Golgi apparatus</keyword>
<protein>
    <recommendedName>
        <fullName evidence="3">L-Fucosyltransferase</fullName>
        <ecNumber evidence="3">2.4.1.-</ecNumber>
    </recommendedName>
</protein>
<dbReference type="Proteomes" id="UP000695022">
    <property type="component" value="Unplaced"/>
</dbReference>
<keyword evidence="3" id="KW-0735">Signal-anchor</keyword>
<organism evidence="4 5">
    <name type="scientific">Priapulus caudatus</name>
    <name type="common">Priapulid worm</name>
    <dbReference type="NCBI Taxonomy" id="37621"/>
    <lineage>
        <taxon>Eukaryota</taxon>
        <taxon>Metazoa</taxon>
        <taxon>Ecdysozoa</taxon>
        <taxon>Scalidophora</taxon>
        <taxon>Priapulida</taxon>
        <taxon>Priapulimorpha</taxon>
        <taxon>Priapulimorphida</taxon>
        <taxon>Priapulidae</taxon>
        <taxon>Priapulus</taxon>
    </lineage>
</organism>
<keyword evidence="3" id="KW-0812">Transmembrane</keyword>
<dbReference type="EC" id="2.4.1.-" evidence="3"/>
<reference evidence="5" key="1">
    <citation type="submission" date="2025-08" db="UniProtKB">
        <authorList>
            <consortium name="RefSeq"/>
        </authorList>
    </citation>
    <scope>IDENTIFICATION</scope>
</reference>
<sequence>MVTRIQNVASFCKGVFYASVAAYIVLYSFEGSDDGGPTSALRHRLLQHISRNASFLTASLQGRLGNQMFVYASLYGIARRTGLEPVVAADSELGHVFRHLAAMSMPRTLLEGFDVVVRDDACCIYRSQLLRLPAGHVKIASYLQAHRYFADYASEIRDQFRFDEATTARATAALLSALHSIGETPGSGNPRVGVHIRRGDYVKVSKVTGQKMPPVSYIRKAMYHFRHRFPSAAFVIVTDDHVWALENVGGSDVAVISSPEPEVDMCVLALCDHVIITTGTFGWWAAWLAGGDVVYYADVATEGSLYARQFSSDDYFPPSWIGMT</sequence>
<comment type="pathway">
    <text evidence="3">Protein modification; protein glycosylation.</text>
</comment>
<dbReference type="PANTHER" id="PTHR11927:SF9">
    <property type="entry name" value="L-FUCOSYLTRANSFERASE"/>
    <property type="match status" value="1"/>
</dbReference>
<dbReference type="PANTHER" id="PTHR11927">
    <property type="entry name" value="GALACTOSIDE 2-L-FUCOSYLTRANSFERASE"/>
    <property type="match status" value="1"/>
</dbReference>
<dbReference type="Pfam" id="PF01531">
    <property type="entry name" value="Glyco_transf_11"/>
    <property type="match status" value="1"/>
</dbReference>
<keyword evidence="2 3" id="KW-0808">Transferase</keyword>
<comment type="subcellular location">
    <subcellularLocation>
        <location evidence="3">Golgi apparatus</location>
        <location evidence="3">Golgi stack membrane</location>
        <topology evidence="3">Single-pass type II membrane protein</topology>
    </subcellularLocation>
</comment>
<name>A0ABM1EWA8_PRICU</name>
<dbReference type="CDD" id="cd11301">
    <property type="entry name" value="Fut1_Fut2_like"/>
    <property type="match status" value="1"/>
</dbReference>
<keyword evidence="3" id="KW-0325">Glycoprotein</keyword>
<dbReference type="InterPro" id="IPR002516">
    <property type="entry name" value="Glyco_trans_11"/>
</dbReference>
<evidence type="ECO:0000313" key="4">
    <source>
        <dbReference type="Proteomes" id="UP000695022"/>
    </source>
</evidence>
<proteinExistence type="inferred from homology"/>
<evidence type="ECO:0000256" key="3">
    <source>
        <dbReference type="RuleBase" id="RU363129"/>
    </source>
</evidence>
<evidence type="ECO:0000256" key="1">
    <source>
        <dbReference type="ARBA" id="ARBA00022676"/>
    </source>
</evidence>
<evidence type="ECO:0000256" key="2">
    <source>
        <dbReference type="ARBA" id="ARBA00022679"/>
    </source>
</evidence>
<dbReference type="GeneID" id="106816392"/>
<evidence type="ECO:0000313" key="5">
    <source>
        <dbReference type="RefSeq" id="XP_014676479.1"/>
    </source>
</evidence>
<gene>
    <name evidence="5" type="primary">LOC106816392</name>
</gene>
<keyword evidence="1 3" id="KW-0328">Glycosyltransferase</keyword>
<dbReference type="RefSeq" id="XP_014676479.1">
    <property type="nucleotide sequence ID" value="XM_014820993.1"/>
</dbReference>
<keyword evidence="4" id="KW-1185">Reference proteome</keyword>
<comment type="similarity">
    <text evidence="3">Belongs to the glycosyltransferase 11 family.</text>
</comment>
<accession>A0ABM1EWA8</accession>